<dbReference type="OrthoDB" id="4560214at2"/>
<sequence>MARQYIDCREVPSDMNCSIAIAADSESELVEAAAQHAKTVHGHEDTPELRKMLATCIHEGTPPVEAPKQQQAA</sequence>
<dbReference type="InterPro" id="IPR009409">
    <property type="entry name" value="DUF1059"/>
</dbReference>
<evidence type="ECO:0000313" key="2">
    <source>
        <dbReference type="Proteomes" id="UP000297839"/>
    </source>
</evidence>
<dbReference type="Pfam" id="PF06348">
    <property type="entry name" value="DUF1059"/>
    <property type="match status" value="1"/>
</dbReference>
<dbReference type="RefSeq" id="WP_135248862.1">
    <property type="nucleotide sequence ID" value="NZ_SMLK01000001.1"/>
</dbReference>
<reference evidence="1 2" key="1">
    <citation type="submission" date="2019-03" db="EMBL/GenBank/DDBJ databases">
        <title>Ramlibacter sp. 18x22-1, whole genome shotgun sequence.</title>
        <authorList>
            <person name="Zhang X."/>
            <person name="Feng G."/>
            <person name="Zhu H."/>
        </authorList>
    </citation>
    <scope>NUCLEOTIDE SEQUENCE [LARGE SCALE GENOMIC DNA]</scope>
    <source>
        <strain evidence="1 2">18x22-1</strain>
    </source>
</reference>
<protein>
    <submittedName>
        <fullName evidence="1">DUF1059 domain-containing protein</fullName>
    </submittedName>
</protein>
<proteinExistence type="predicted"/>
<keyword evidence="2" id="KW-1185">Reference proteome</keyword>
<dbReference type="Proteomes" id="UP000297839">
    <property type="component" value="Unassembled WGS sequence"/>
</dbReference>
<name>A0A4Z0CED0_9BURK</name>
<gene>
    <name evidence="1" type="ORF">EZ216_06430</name>
</gene>
<organism evidence="1 2">
    <name type="scientific">Ramlibacter humi</name>
    <dbReference type="NCBI Taxonomy" id="2530451"/>
    <lineage>
        <taxon>Bacteria</taxon>
        <taxon>Pseudomonadati</taxon>
        <taxon>Pseudomonadota</taxon>
        <taxon>Betaproteobacteria</taxon>
        <taxon>Burkholderiales</taxon>
        <taxon>Comamonadaceae</taxon>
        <taxon>Ramlibacter</taxon>
    </lineage>
</organism>
<accession>A0A4Z0CED0</accession>
<comment type="caution">
    <text evidence="1">The sequence shown here is derived from an EMBL/GenBank/DDBJ whole genome shotgun (WGS) entry which is preliminary data.</text>
</comment>
<dbReference type="AlphaFoldDB" id="A0A4Z0CED0"/>
<evidence type="ECO:0000313" key="1">
    <source>
        <dbReference type="EMBL" id="TFZ08775.1"/>
    </source>
</evidence>
<dbReference type="EMBL" id="SMLK01000001">
    <property type="protein sequence ID" value="TFZ08775.1"/>
    <property type="molecule type" value="Genomic_DNA"/>
</dbReference>